<protein>
    <submittedName>
        <fullName evidence="1">Uncharacterized protein</fullName>
    </submittedName>
</protein>
<reference evidence="1" key="1">
    <citation type="submission" date="2022-02" db="EMBL/GenBank/DDBJ databases">
        <authorList>
            <person name="Henning P.M."/>
            <person name="McCubbin A.G."/>
            <person name="Shore J.S."/>
        </authorList>
    </citation>
    <scope>NUCLEOTIDE SEQUENCE</scope>
    <source>
        <strain evidence="1">F60SS</strain>
        <tissue evidence="1">Leaves</tissue>
    </source>
</reference>
<dbReference type="EMBL" id="JAKUCV010001864">
    <property type="protein sequence ID" value="KAJ4844776.1"/>
    <property type="molecule type" value="Genomic_DNA"/>
</dbReference>
<organism evidence="1 2">
    <name type="scientific">Turnera subulata</name>
    <dbReference type="NCBI Taxonomy" id="218843"/>
    <lineage>
        <taxon>Eukaryota</taxon>
        <taxon>Viridiplantae</taxon>
        <taxon>Streptophyta</taxon>
        <taxon>Embryophyta</taxon>
        <taxon>Tracheophyta</taxon>
        <taxon>Spermatophyta</taxon>
        <taxon>Magnoliopsida</taxon>
        <taxon>eudicotyledons</taxon>
        <taxon>Gunneridae</taxon>
        <taxon>Pentapetalae</taxon>
        <taxon>rosids</taxon>
        <taxon>fabids</taxon>
        <taxon>Malpighiales</taxon>
        <taxon>Passifloraceae</taxon>
        <taxon>Turnera</taxon>
    </lineage>
</organism>
<dbReference type="Proteomes" id="UP001141552">
    <property type="component" value="Unassembled WGS sequence"/>
</dbReference>
<keyword evidence="2" id="KW-1185">Reference proteome</keyword>
<dbReference type="AlphaFoldDB" id="A0A9Q0GA95"/>
<name>A0A9Q0GA95_9ROSI</name>
<comment type="caution">
    <text evidence="1">The sequence shown here is derived from an EMBL/GenBank/DDBJ whole genome shotgun (WGS) entry which is preliminary data.</text>
</comment>
<gene>
    <name evidence="1" type="ORF">Tsubulata_003483</name>
</gene>
<proteinExistence type="predicted"/>
<accession>A0A9Q0GA95</accession>
<feature type="non-terminal residue" evidence="1">
    <location>
        <position position="42"/>
    </location>
</feature>
<evidence type="ECO:0000313" key="1">
    <source>
        <dbReference type="EMBL" id="KAJ4844776.1"/>
    </source>
</evidence>
<evidence type="ECO:0000313" key="2">
    <source>
        <dbReference type="Proteomes" id="UP001141552"/>
    </source>
</evidence>
<sequence>MRRKAYIRLGVRNNSGPRHPYRVLHKQWETLPYGGDKFVVTN</sequence>
<reference evidence="1" key="2">
    <citation type="journal article" date="2023" name="Plants (Basel)">
        <title>Annotation of the Turnera subulata (Passifloraceae) Draft Genome Reveals the S-Locus Evolved after the Divergence of Turneroideae from Passifloroideae in a Stepwise Manner.</title>
        <authorList>
            <person name="Henning P.M."/>
            <person name="Roalson E.H."/>
            <person name="Mir W."/>
            <person name="McCubbin A.G."/>
            <person name="Shore J.S."/>
        </authorList>
    </citation>
    <scope>NUCLEOTIDE SEQUENCE</scope>
    <source>
        <strain evidence="1">F60SS</strain>
    </source>
</reference>